<proteinExistence type="predicted"/>
<sequence length="167" mass="18187">MKKFYLAMSVMFLCFTSAFAASSKKKADKDTQQWRYEIACDGVGTQGTYLVKVWSYSKKQATAANQAVKNAVHGVLFKGVAGRSGECTSKNPLVSSPAVQQDHADFFDKFFAEGGDYARYASVVGVPESVKIGKEYKVGVTVSVYKDQLRKDLEKAGIIKPLGGGIF</sequence>
<gene>
    <name evidence="2" type="ORF">IAC32_04005</name>
</gene>
<evidence type="ECO:0000313" key="3">
    <source>
        <dbReference type="Proteomes" id="UP000823637"/>
    </source>
</evidence>
<accession>A0A9D9EFC8</accession>
<dbReference type="AlphaFoldDB" id="A0A9D9EFC8"/>
<feature type="signal peptide" evidence="1">
    <location>
        <begin position="1"/>
        <end position="20"/>
    </location>
</feature>
<dbReference type="Proteomes" id="UP000823637">
    <property type="component" value="Unassembled WGS sequence"/>
</dbReference>
<evidence type="ECO:0000256" key="1">
    <source>
        <dbReference type="SAM" id="SignalP"/>
    </source>
</evidence>
<keyword evidence="1" id="KW-0732">Signal</keyword>
<reference evidence="2" key="2">
    <citation type="journal article" date="2021" name="PeerJ">
        <title>Extensive microbial diversity within the chicken gut microbiome revealed by metagenomics and culture.</title>
        <authorList>
            <person name="Gilroy R."/>
            <person name="Ravi A."/>
            <person name="Getino M."/>
            <person name="Pursley I."/>
            <person name="Horton D.L."/>
            <person name="Alikhan N.F."/>
            <person name="Baker D."/>
            <person name="Gharbi K."/>
            <person name="Hall N."/>
            <person name="Watson M."/>
            <person name="Adriaenssens E.M."/>
            <person name="Foster-Nyarko E."/>
            <person name="Jarju S."/>
            <person name="Secka A."/>
            <person name="Antonio M."/>
            <person name="Oren A."/>
            <person name="Chaudhuri R.R."/>
            <person name="La Ragione R."/>
            <person name="Hildebrand F."/>
            <person name="Pallen M.J."/>
        </authorList>
    </citation>
    <scope>NUCLEOTIDE SEQUENCE</scope>
    <source>
        <strain evidence="2">D3-1215</strain>
    </source>
</reference>
<name>A0A9D9EFC8_9BACT</name>
<comment type="caution">
    <text evidence="2">The sequence shown here is derived from an EMBL/GenBank/DDBJ whole genome shotgun (WGS) entry which is preliminary data.</text>
</comment>
<evidence type="ECO:0000313" key="2">
    <source>
        <dbReference type="EMBL" id="MBO8446892.1"/>
    </source>
</evidence>
<organism evidence="2 3">
    <name type="scientific">Candidatus Enterocola intestinipullorum</name>
    <dbReference type="NCBI Taxonomy" id="2840783"/>
    <lineage>
        <taxon>Bacteria</taxon>
        <taxon>Pseudomonadati</taxon>
        <taxon>Bacteroidota</taxon>
        <taxon>Bacteroidia</taxon>
        <taxon>Bacteroidales</taxon>
        <taxon>Candidatus Enterocola</taxon>
    </lineage>
</organism>
<reference evidence="2" key="1">
    <citation type="submission" date="2020-10" db="EMBL/GenBank/DDBJ databases">
        <authorList>
            <person name="Gilroy R."/>
        </authorList>
    </citation>
    <scope>NUCLEOTIDE SEQUENCE</scope>
    <source>
        <strain evidence="2">D3-1215</strain>
    </source>
</reference>
<protein>
    <submittedName>
        <fullName evidence="2">Uncharacterized protein</fullName>
    </submittedName>
</protein>
<dbReference type="EMBL" id="JADIMR010000055">
    <property type="protein sequence ID" value="MBO8446892.1"/>
    <property type="molecule type" value="Genomic_DNA"/>
</dbReference>
<feature type="chain" id="PRO_5039204663" evidence="1">
    <location>
        <begin position="21"/>
        <end position="167"/>
    </location>
</feature>